<feature type="compositionally biased region" description="Basic and acidic residues" evidence="1">
    <location>
        <begin position="225"/>
        <end position="239"/>
    </location>
</feature>
<dbReference type="RefSeq" id="XP_011317599.1">
    <property type="nucleotide sequence ID" value="XM_011319297.1"/>
</dbReference>
<dbReference type="VEuPathDB" id="FungiDB:FGRAMPH1_01G04283"/>
<dbReference type="EnsemblFungi" id="CEF73948">
    <property type="protein sequence ID" value="CEF73948"/>
    <property type="gene ID" value="FGRRES_12008"/>
</dbReference>
<name>I1S590_GIBZE</name>
<reference evidence="3 4" key="2">
    <citation type="journal article" date="2010" name="Nature">
        <title>Comparative genomics reveals mobile pathogenicity chromosomes in Fusarium.</title>
        <authorList>
            <person name="Ma L.J."/>
            <person name="van der Does H.C."/>
            <person name="Borkovich K.A."/>
            <person name="Coleman J.J."/>
            <person name="Daboussi M.J."/>
            <person name="Di Pietro A."/>
            <person name="Dufresne M."/>
            <person name="Freitag M."/>
            <person name="Grabherr M."/>
            <person name="Henrissat B."/>
            <person name="Houterman P.M."/>
            <person name="Kang S."/>
            <person name="Shim W.B."/>
            <person name="Woloshuk C."/>
            <person name="Xie X."/>
            <person name="Xu J.R."/>
            <person name="Antoniw J."/>
            <person name="Baker S.E."/>
            <person name="Bluhm B.H."/>
            <person name="Breakspear A."/>
            <person name="Brown D.W."/>
            <person name="Butchko R.A."/>
            <person name="Chapman S."/>
            <person name="Coulson R."/>
            <person name="Coutinho P.M."/>
            <person name="Danchin E.G."/>
            <person name="Diener A."/>
            <person name="Gale L.R."/>
            <person name="Gardiner D.M."/>
            <person name="Goff S."/>
            <person name="Hammond-Kosack K.E."/>
            <person name="Hilburn K."/>
            <person name="Hua-Van A."/>
            <person name="Jonkers W."/>
            <person name="Kazan K."/>
            <person name="Kodira C.D."/>
            <person name="Koehrsen M."/>
            <person name="Kumar L."/>
            <person name="Lee Y.H."/>
            <person name="Li L."/>
            <person name="Manners J.M."/>
            <person name="Miranda-Saavedra D."/>
            <person name="Mukherjee M."/>
            <person name="Park G."/>
            <person name="Park J."/>
            <person name="Park S.Y."/>
            <person name="Proctor R.H."/>
            <person name="Regev A."/>
            <person name="Ruiz-Roldan M.C."/>
            <person name="Sain D."/>
            <person name="Sakthikumar S."/>
            <person name="Sykes S."/>
            <person name="Schwartz D.C."/>
            <person name="Turgeon B.G."/>
            <person name="Wapinski I."/>
            <person name="Yoder O."/>
            <person name="Young S."/>
            <person name="Zeng Q."/>
            <person name="Zhou S."/>
            <person name="Galagan J."/>
            <person name="Cuomo C.A."/>
            <person name="Kistler H.C."/>
            <person name="Rep M."/>
        </authorList>
    </citation>
    <scope>GENOME REANNOTATION</scope>
    <source>
        <strain evidence="4">ATCC MYA-4620 / CBS 123657 / FGSC 9075 / NRRL 31084 / PH-1</strain>
        <strain evidence="3">PH-1 / ATCC MYA-4620 / FGSC 9075 / NRRL 31084</strain>
    </source>
</reference>
<feature type="compositionally biased region" description="Pro residues" evidence="1">
    <location>
        <begin position="1"/>
        <end position="11"/>
    </location>
</feature>
<organism evidence="2 4">
    <name type="scientific">Gibberella zeae (strain ATCC MYA-4620 / CBS 123657 / FGSC 9075 / NRRL 31084 / PH-1)</name>
    <name type="common">Wheat head blight fungus</name>
    <name type="synonym">Fusarium graminearum</name>
    <dbReference type="NCBI Taxonomy" id="229533"/>
    <lineage>
        <taxon>Eukaryota</taxon>
        <taxon>Fungi</taxon>
        <taxon>Dikarya</taxon>
        <taxon>Ascomycota</taxon>
        <taxon>Pezizomycotina</taxon>
        <taxon>Sordariomycetes</taxon>
        <taxon>Hypocreomycetidae</taxon>
        <taxon>Hypocreales</taxon>
        <taxon>Nectriaceae</taxon>
        <taxon>Fusarium</taxon>
    </lineage>
</organism>
<dbReference type="Proteomes" id="UP000070720">
    <property type="component" value="Chromosome 1"/>
</dbReference>
<evidence type="ECO:0000313" key="4">
    <source>
        <dbReference type="Proteomes" id="UP000070720"/>
    </source>
</evidence>
<feature type="region of interest" description="Disordered" evidence="1">
    <location>
        <begin position="62"/>
        <end position="82"/>
    </location>
</feature>
<reference evidence="3" key="4">
    <citation type="submission" date="2017-01" db="UniProtKB">
        <authorList>
            <consortium name="EnsemblFungi"/>
        </authorList>
    </citation>
    <scope>IDENTIFICATION</scope>
    <source>
        <strain evidence="3">PH-1 / ATCC MYA-4620 / FGSC 9075 / NRRL 31084</strain>
    </source>
</reference>
<accession>I1S590</accession>
<dbReference type="HOGENOM" id="CLU_1077877_0_0_1"/>
<sequence>MTTPTIMPPTSPFRSFPSLSTPSTTTSRNATIKTPIAPCPLVKAIEERLCVYYNEEDCGEEELGDAQEQSHHRRSPRDIENTIRSQEQARAKAQMYHDQKVSKLDEYRRNTVNGMLCQELSRRSRLISDIGLSTQSRLAPDRKPPNTLPSWSMYSTNKSMLSSHIFACQSASILYTLCYVVTRSDGFMKACARGQDSTTKLLPFTFLDGVSYAEADLAKAGHPRSSREPADRQNRKEAAKSAGTSTKHVLRGMTINEQ</sequence>
<dbReference type="InParanoid" id="I1S590"/>
<keyword evidence="4" id="KW-1185">Reference proteome</keyword>
<proteinExistence type="predicted"/>
<feature type="region of interest" description="Disordered" evidence="1">
    <location>
        <begin position="218"/>
        <end position="258"/>
    </location>
</feature>
<dbReference type="KEGG" id="fgr:FGSG_12008"/>
<dbReference type="EMBL" id="HG970332">
    <property type="protein sequence ID" value="CEF73948.1"/>
    <property type="molecule type" value="Genomic_DNA"/>
</dbReference>
<feature type="compositionally biased region" description="Low complexity" evidence="1">
    <location>
        <begin position="12"/>
        <end position="28"/>
    </location>
</feature>
<reference evidence="3 4" key="1">
    <citation type="journal article" date="2007" name="Science">
        <title>The Fusarium graminearum genome reveals a link between localized polymorphism and pathogen specialization.</title>
        <authorList>
            <person name="Cuomo C.A."/>
            <person name="Gueldener U."/>
            <person name="Xu J.-R."/>
            <person name="Trail F."/>
            <person name="Turgeon B.G."/>
            <person name="Di Pietro A."/>
            <person name="Walton J.D."/>
            <person name="Ma L.-J."/>
            <person name="Baker S.E."/>
            <person name="Rep M."/>
            <person name="Adam G."/>
            <person name="Antoniw J."/>
            <person name="Baldwin T."/>
            <person name="Calvo S.E."/>
            <person name="Chang Y.-L."/>
            <person name="DeCaprio D."/>
            <person name="Gale L.R."/>
            <person name="Gnerre S."/>
            <person name="Goswami R.S."/>
            <person name="Hammond-Kosack K."/>
            <person name="Harris L.J."/>
            <person name="Hilburn K."/>
            <person name="Kennell J.C."/>
            <person name="Kroken S."/>
            <person name="Magnuson J.K."/>
            <person name="Mannhaupt G."/>
            <person name="Mauceli E.W."/>
            <person name="Mewes H.-W."/>
            <person name="Mitterbauer R."/>
            <person name="Muehlbauer G."/>
            <person name="Muensterkoetter M."/>
            <person name="Nelson D."/>
            <person name="O'Donnell K."/>
            <person name="Ouellet T."/>
            <person name="Qi W."/>
            <person name="Quesneville H."/>
            <person name="Roncero M.I.G."/>
            <person name="Seong K.-Y."/>
            <person name="Tetko I.V."/>
            <person name="Urban M."/>
            <person name="Waalwijk C."/>
            <person name="Ward T.J."/>
            <person name="Yao J."/>
            <person name="Birren B.W."/>
            <person name="Kistler H.C."/>
        </authorList>
    </citation>
    <scope>NUCLEOTIDE SEQUENCE [LARGE SCALE GENOMIC DNA]</scope>
    <source>
        <strain evidence="4">ATCC MYA-4620 / CBS 123657 / FGSC 9075 / NRRL 31084 / PH-1</strain>
        <strain evidence="3">PH-1 / ATCC MYA-4620 / FGSC 9075 / NRRL 31084</strain>
    </source>
</reference>
<reference evidence="2 4" key="3">
    <citation type="journal article" date="2015" name="BMC Genomics">
        <title>The completed genome sequence of the pathogenic ascomycete fungus Fusarium graminearum.</title>
        <authorList>
            <person name="King R."/>
            <person name="Urban M."/>
            <person name="Hammond-Kosack M.C."/>
            <person name="Hassani-Pak K."/>
            <person name="Hammond-Kosack K.E."/>
        </authorList>
    </citation>
    <scope>NUCLEOTIDE SEQUENCE [LARGE SCALE GENOMIC DNA]</scope>
    <source>
        <strain evidence="4">ATCC MYA-4620 / CBS 123657 / FGSC 9075 / NRRL 31084 / PH-1</strain>
        <strain evidence="2">PH-1</strain>
    </source>
</reference>
<feature type="region of interest" description="Disordered" evidence="1">
    <location>
        <begin position="1"/>
        <end position="31"/>
    </location>
</feature>
<evidence type="ECO:0000313" key="2">
    <source>
        <dbReference type="EMBL" id="CEF73948.1"/>
    </source>
</evidence>
<protein>
    <submittedName>
        <fullName evidence="2">Chromosome 1, complete genome</fullName>
    </submittedName>
</protein>
<evidence type="ECO:0000313" key="3">
    <source>
        <dbReference type="EnsemblFungi" id="CEF73948"/>
    </source>
</evidence>
<evidence type="ECO:0000256" key="1">
    <source>
        <dbReference type="SAM" id="MobiDB-lite"/>
    </source>
</evidence>
<gene>
    <name evidence="2" type="ORF">FGRAMPH1_01T04283</name>
</gene>
<dbReference type="AlphaFoldDB" id="I1S590"/>
<accession>A0A098D4S8</accession>